<dbReference type="Gene3D" id="2.60.120.620">
    <property type="entry name" value="q2cbj1_9rhob like domain"/>
    <property type="match status" value="1"/>
</dbReference>
<dbReference type="AlphaFoldDB" id="A0A7S4M344"/>
<reference evidence="1" key="1">
    <citation type="submission" date="2021-01" db="EMBL/GenBank/DDBJ databases">
        <authorList>
            <person name="Corre E."/>
            <person name="Pelletier E."/>
            <person name="Niang G."/>
            <person name="Scheremetjew M."/>
            <person name="Finn R."/>
            <person name="Kale V."/>
            <person name="Holt S."/>
            <person name="Cochrane G."/>
            <person name="Meng A."/>
            <person name="Brown T."/>
            <person name="Cohen L."/>
        </authorList>
    </citation>
    <scope>NUCLEOTIDE SEQUENCE</scope>
    <source>
        <strain evidence="1">UIO037</strain>
    </source>
</reference>
<dbReference type="EMBL" id="HBKO01006360">
    <property type="protein sequence ID" value="CAE2197709.1"/>
    <property type="molecule type" value="Transcribed_RNA"/>
</dbReference>
<evidence type="ECO:0000313" key="1">
    <source>
        <dbReference type="EMBL" id="CAE2197709.1"/>
    </source>
</evidence>
<sequence>MATVEATDATRIEPAVEWSEFAQQGFTIIRGAVPTERADAARRAINQQQAEFLYSKRRADRDRLEHSEATRQAFDTLLHAPRMHATLTSLLGTGWIPPATHGQIAINYPGHGQDAPDEWHVDGMGLNQAKNVDLNPFSVLVCIALSPQRTGTEGNLKWSRLARTSC</sequence>
<evidence type="ECO:0008006" key="2">
    <source>
        <dbReference type="Google" id="ProtNLM"/>
    </source>
</evidence>
<organism evidence="1">
    <name type="scientific">Prymnesium polylepis</name>
    <dbReference type="NCBI Taxonomy" id="72548"/>
    <lineage>
        <taxon>Eukaryota</taxon>
        <taxon>Haptista</taxon>
        <taxon>Haptophyta</taxon>
        <taxon>Prymnesiophyceae</taxon>
        <taxon>Prymnesiales</taxon>
        <taxon>Prymnesiaceae</taxon>
        <taxon>Prymnesium</taxon>
    </lineage>
</organism>
<proteinExistence type="predicted"/>
<gene>
    <name evidence="1" type="ORF">CPOL0286_LOCUS3063</name>
</gene>
<accession>A0A7S4M344</accession>
<protein>
    <recommendedName>
        <fullName evidence="2">Alpha-ketoglutarate-dependent dioxygenase AlkB-like domain-containing protein</fullName>
    </recommendedName>
</protein>
<name>A0A7S4M344_9EUKA</name>
<dbReference type="SUPFAM" id="SSF51197">
    <property type="entry name" value="Clavaminate synthase-like"/>
    <property type="match status" value="1"/>
</dbReference>